<protein>
    <submittedName>
        <fullName evidence="1">Uncharacterized protein</fullName>
    </submittedName>
</protein>
<evidence type="ECO:0000313" key="2">
    <source>
        <dbReference type="Proteomes" id="UP000308600"/>
    </source>
</evidence>
<organism evidence="1 2">
    <name type="scientific">Pluteus cervinus</name>
    <dbReference type="NCBI Taxonomy" id="181527"/>
    <lineage>
        <taxon>Eukaryota</taxon>
        <taxon>Fungi</taxon>
        <taxon>Dikarya</taxon>
        <taxon>Basidiomycota</taxon>
        <taxon>Agaricomycotina</taxon>
        <taxon>Agaricomycetes</taxon>
        <taxon>Agaricomycetidae</taxon>
        <taxon>Agaricales</taxon>
        <taxon>Pluteineae</taxon>
        <taxon>Pluteaceae</taxon>
        <taxon>Pluteus</taxon>
    </lineage>
</organism>
<dbReference type="EMBL" id="ML208439">
    <property type="protein sequence ID" value="TFK65364.1"/>
    <property type="molecule type" value="Genomic_DNA"/>
</dbReference>
<reference evidence="1 2" key="1">
    <citation type="journal article" date="2019" name="Nat. Ecol. Evol.">
        <title>Megaphylogeny resolves global patterns of mushroom evolution.</title>
        <authorList>
            <person name="Varga T."/>
            <person name="Krizsan K."/>
            <person name="Foldi C."/>
            <person name="Dima B."/>
            <person name="Sanchez-Garcia M."/>
            <person name="Sanchez-Ramirez S."/>
            <person name="Szollosi G.J."/>
            <person name="Szarkandi J.G."/>
            <person name="Papp V."/>
            <person name="Albert L."/>
            <person name="Andreopoulos W."/>
            <person name="Angelini C."/>
            <person name="Antonin V."/>
            <person name="Barry K.W."/>
            <person name="Bougher N.L."/>
            <person name="Buchanan P."/>
            <person name="Buyck B."/>
            <person name="Bense V."/>
            <person name="Catcheside P."/>
            <person name="Chovatia M."/>
            <person name="Cooper J."/>
            <person name="Damon W."/>
            <person name="Desjardin D."/>
            <person name="Finy P."/>
            <person name="Geml J."/>
            <person name="Haridas S."/>
            <person name="Hughes K."/>
            <person name="Justo A."/>
            <person name="Karasinski D."/>
            <person name="Kautmanova I."/>
            <person name="Kiss B."/>
            <person name="Kocsube S."/>
            <person name="Kotiranta H."/>
            <person name="LaButti K.M."/>
            <person name="Lechner B.E."/>
            <person name="Liimatainen K."/>
            <person name="Lipzen A."/>
            <person name="Lukacs Z."/>
            <person name="Mihaltcheva S."/>
            <person name="Morgado L.N."/>
            <person name="Niskanen T."/>
            <person name="Noordeloos M.E."/>
            <person name="Ohm R.A."/>
            <person name="Ortiz-Santana B."/>
            <person name="Ovrebo C."/>
            <person name="Racz N."/>
            <person name="Riley R."/>
            <person name="Savchenko A."/>
            <person name="Shiryaev A."/>
            <person name="Soop K."/>
            <person name="Spirin V."/>
            <person name="Szebenyi C."/>
            <person name="Tomsovsky M."/>
            <person name="Tulloss R.E."/>
            <person name="Uehling J."/>
            <person name="Grigoriev I.V."/>
            <person name="Vagvolgyi C."/>
            <person name="Papp T."/>
            <person name="Martin F.M."/>
            <person name="Miettinen O."/>
            <person name="Hibbett D.S."/>
            <person name="Nagy L.G."/>
        </authorList>
    </citation>
    <scope>NUCLEOTIDE SEQUENCE [LARGE SCALE GENOMIC DNA]</scope>
    <source>
        <strain evidence="1 2">NL-1719</strain>
    </source>
</reference>
<name>A0ACD3AIA3_9AGAR</name>
<evidence type="ECO:0000313" key="1">
    <source>
        <dbReference type="EMBL" id="TFK65364.1"/>
    </source>
</evidence>
<sequence length="106" mass="11444">MAKALETMNLQLGQLSTTITQQQQFIQQVVKPPTPSSSQSTTTTAPKGVVKFRDSAVFKGKANNVESFLSKIDDTVRLSSDSLASDPLKVLYMLCYLDSSGRSAGL</sequence>
<accession>A0ACD3AIA3</accession>
<keyword evidence="2" id="KW-1185">Reference proteome</keyword>
<proteinExistence type="predicted"/>
<dbReference type="Proteomes" id="UP000308600">
    <property type="component" value="Unassembled WGS sequence"/>
</dbReference>
<gene>
    <name evidence="1" type="ORF">BDN72DRAFT_900762</name>
</gene>